<gene>
    <name evidence="7" type="ORF">H9L09_11305</name>
</gene>
<dbReference type="SMART" id="SM00062">
    <property type="entry name" value="PBPb"/>
    <property type="match status" value="1"/>
</dbReference>
<dbReference type="GO" id="GO:0016020">
    <property type="term" value="C:membrane"/>
    <property type="evidence" value="ECO:0007669"/>
    <property type="project" value="InterPro"/>
</dbReference>
<dbReference type="Pfam" id="PF00497">
    <property type="entry name" value="SBP_bac_3"/>
    <property type="match status" value="1"/>
</dbReference>
<dbReference type="PROSITE" id="PS01039">
    <property type="entry name" value="SBP_BACTERIAL_3"/>
    <property type="match status" value="1"/>
</dbReference>
<evidence type="ECO:0000256" key="4">
    <source>
        <dbReference type="RuleBase" id="RU003744"/>
    </source>
</evidence>
<sequence>MAATLAALVLTASACGSVTSGSAGSAATGEQEKGSTLAEIQEAGVITVGTEGTYRPFTFHENGSGDLTGYDVEVMRAVADELGVDVKFEETQWDAIFAGLDAGRFDAIANQVSITDERKADYDFSTPYTVSPGVVVVRDGEDSISSLADLDGRTTAQSLTSNWYELAEQNGAKIQNVEGWAQAVTLLKQGRVDATVNDKLTFLDYENTEGDTGLAIAAETEDEAHNALAFRKDSDSLVKAVDQALADLQADGTLAKISSKYFGEDVSR</sequence>
<keyword evidence="3" id="KW-0732">Signal</keyword>
<dbReference type="InterPro" id="IPR001638">
    <property type="entry name" value="Solute-binding_3/MltF_N"/>
</dbReference>
<evidence type="ECO:0000256" key="3">
    <source>
        <dbReference type="ARBA" id="ARBA00022729"/>
    </source>
</evidence>
<dbReference type="EMBL" id="CP060713">
    <property type="protein sequence ID" value="QNN54991.1"/>
    <property type="molecule type" value="Genomic_DNA"/>
</dbReference>
<dbReference type="InterPro" id="IPR001320">
    <property type="entry name" value="Iontro_rcpt_C"/>
</dbReference>
<evidence type="ECO:0000256" key="1">
    <source>
        <dbReference type="ARBA" id="ARBA00004196"/>
    </source>
</evidence>
<dbReference type="SUPFAM" id="SSF53850">
    <property type="entry name" value="Periplasmic binding protein-like II"/>
    <property type="match status" value="1"/>
</dbReference>
<comment type="subcellular location">
    <subcellularLocation>
        <location evidence="1">Cell envelope</location>
    </subcellularLocation>
</comment>
<keyword evidence="8" id="KW-1185">Reference proteome</keyword>
<dbReference type="Proteomes" id="UP000515947">
    <property type="component" value="Chromosome"/>
</dbReference>
<dbReference type="SMART" id="SM00079">
    <property type="entry name" value="PBPe"/>
    <property type="match status" value="1"/>
</dbReference>
<evidence type="ECO:0000259" key="5">
    <source>
        <dbReference type="SMART" id="SM00062"/>
    </source>
</evidence>
<dbReference type="PANTHER" id="PTHR35936">
    <property type="entry name" value="MEMBRANE-BOUND LYTIC MUREIN TRANSGLYCOSYLASE F"/>
    <property type="match status" value="1"/>
</dbReference>
<dbReference type="CDD" id="cd13711">
    <property type="entry name" value="PBP2_Ngo0372_TcyA"/>
    <property type="match status" value="1"/>
</dbReference>
<dbReference type="Gene3D" id="3.40.190.10">
    <property type="entry name" value="Periplasmic binding protein-like II"/>
    <property type="match status" value="2"/>
</dbReference>
<evidence type="ECO:0000313" key="7">
    <source>
        <dbReference type="EMBL" id="QNN54991.1"/>
    </source>
</evidence>
<reference evidence="7 8" key="1">
    <citation type="submission" date="2020-08" db="EMBL/GenBank/DDBJ databases">
        <title>Genome sequence of Nocardioides mesophilus KACC 16243T.</title>
        <authorList>
            <person name="Hyun D.-W."/>
            <person name="Bae J.-W."/>
        </authorList>
    </citation>
    <scope>NUCLEOTIDE SEQUENCE [LARGE SCALE GENOMIC DNA]</scope>
    <source>
        <strain evidence="7 8">KACC 16243</strain>
    </source>
</reference>
<dbReference type="KEGG" id="nmes:H9L09_11305"/>
<comment type="similarity">
    <text evidence="2 4">Belongs to the bacterial solute-binding protein 3 family.</text>
</comment>
<evidence type="ECO:0000256" key="2">
    <source>
        <dbReference type="ARBA" id="ARBA00010333"/>
    </source>
</evidence>
<dbReference type="AlphaFoldDB" id="A0A7G9RHB6"/>
<feature type="domain" description="Solute-binding protein family 3/N-terminal" evidence="5">
    <location>
        <begin position="45"/>
        <end position="265"/>
    </location>
</feature>
<dbReference type="GO" id="GO:0015276">
    <property type="term" value="F:ligand-gated monoatomic ion channel activity"/>
    <property type="evidence" value="ECO:0007669"/>
    <property type="project" value="InterPro"/>
</dbReference>
<name>A0A7G9RHB6_9ACTN</name>
<evidence type="ECO:0000259" key="6">
    <source>
        <dbReference type="SMART" id="SM00079"/>
    </source>
</evidence>
<organism evidence="7 8">
    <name type="scientific">Nocardioides mesophilus</name>
    <dbReference type="NCBI Taxonomy" id="433659"/>
    <lineage>
        <taxon>Bacteria</taxon>
        <taxon>Bacillati</taxon>
        <taxon>Actinomycetota</taxon>
        <taxon>Actinomycetes</taxon>
        <taxon>Propionibacteriales</taxon>
        <taxon>Nocardioidaceae</taxon>
        <taxon>Nocardioides</taxon>
    </lineage>
</organism>
<dbReference type="InterPro" id="IPR018313">
    <property type="entry name" value="SBP_3_CS"/>
</dbReference>
<evidence type="ECO:0000313" key="8">
    <source>
        <dbReference type="Proteomes" id="UP000515947"/>
    </source>
</evidence>
<feature type="domain" description="Ionotropic glutamate receptor C-terminal" evidence="6">
    <location>
        <begin position="45"/>
        <end position="264"/>
    </location>
</feature>
<accession>A0A7G9RHB6</accession>
<protein>
    <submittedName>
        <fullName evidence="7">Amino acid ABC transporter substrate-binding protein</fullName>
    </submittedName>
</protein>
<dbReference type="GO" id="GO:0030313">
    <property type="term" value="C:cell envelope"/>
    <property type="evidence" value="ECO:0007669"/>
    <property type="project" value="UniProtKB-SubCell"/>
</dbReference>
<proteinExistence type="inferred from homology"/>
<dbReference type="PANTHER" id="PTHR35936:SF34">
    <property type="entry name" value="ABC TRANSPORTER EXTRACELLULAR-BINDING PROTEIN YCKB-RELATED"/>
    <property type="match status" value="1"/>
</dbReference>